<accession>A0A100JLT4</accession>
<dbReference type="InterPro" id="IPR029044">
    <property type="entry name" value="Nucleotide-diphossugar_trans"/>
</dbReference>
<proteinExistence type="predicted"/>
<dbReference type="EMBL" id="BCMM01000008">
    <property type="protein sequence ID" value="GAQ61894.1"/>
    <property type="molecule type" value="Genomic_DNA"/>
</dbReference>
<protein>
    <recommendedName>
        <fullName evidence="3">Glycosyltransferase</fullName>
    </recommendedName>
</protein>
<sequence length="241" mass="26266">MSSLTVVVPSRGRPHTVAQLAEAFRATCTERTWLLFAVDEDDPQYLAYRDAVGEASIAGLRVQLVAQPSGTMVSALNHAARHLLAAPGPVVPTAIGFMGDDHRPRTEGWDRAYLTALQALPGIVYGNDLLQGASLPTQCAISAPIVRALGHMAPEVLTHLYVDNYWRDLGRATGCLSYLPDVVVEHLHPAAGKAPWDDGHRRVNRPSMYDRDRTAYGAYWTEHQARDVLAVRQAVMGVAHG</sequence>
<reference evidence="2" key="1">
    <citation type="submission" date="2015-11" db="EMBL/GenBank/DDBJ databases">
        <authorList>
            <consortium name="Cross-ministerial Strategic Innovation Promotion Program (SIP) consortium"/>
            <person name="Tomihama T."/>
            <person name="Ikenaga M."/>
            <person name="Sakai M."/>
            <person name="Okubo T."/>
            <person name="Ikeda S."/>
        </authorList>
    </citation>
    <scope>NUCLEOTIDE SEQUENCE [LARGE SCALE GENOMIC DNA]</scope>
    <source>
        <strain evidence="2">S58</strain>
    </source>
</reference>
<organism evidence="1 2">
    <name type="scientific">Streptomyces scabiei</name>
    <dbReference type="NCBI Taxonomy" id="1930"/>
    <lineage>
        <taxon>Bacteria</taxon>
        <taxon>Bacillati</taxon>
        <taxon>Actinomycetota</taxon>
        <taxon>Actinomycetes</taxon>
        <taxon>Kitasatosporales</taxon>
        <taxon>Streptomycetaceae</taxon>
        <taxon>Streptomyces</taxon>
    </lineage>
</organism>
<evidence type="ECO:0008006" key="3">
    <source>
        <dbReference type="Google" id="ProtNLM"/>
    </source>
</evidence>
<comment type="caution">
    <text evidence="1">The sequence shown here is derived from an EMBL/GenBank/DDBJ whole genome shotgun (WGS) entry which is preliminary data.</text>
</comment>
<reference evidence="2" key="3">
    <citation type="submission" date="2016-02" db="EMBL/GenBank/DDBJ databases">
        <title>Draft genome of pathogenic Streptomyces sp. in Japan.</title>
        <authorList>
            <person name="Tomihama T."/>
            <person name="Ikenaga M."/>
            <person name="Sakai M."/>
            <person name="Okubo T."/>
            <person name="Ikeda S."/>
        </authorList>
    </citation>
    <scope>NUCLEOTIDE SEQUENCE [LARGE SCALE GENOMIC DNA]</scope>
    <source>
        <strain evidence="2">S58</strain>
    </source>
</reference>
<reference evidence="1 2" key="2">
    <citation type="journal article" date="2016" name="Genome Announc.">
        <title>Draft Genome Sequences of Streptomyces scabiei S58, Streptomyces turgidiscabies T45, and Streptomyces acidiscabies a10, the Pathogens of Potato Common Scab, Isolated in Japan.</title>
        <authorList>
            <person name="Tomihama T."/>
            <person name="Nishi Y."/>
            <person name="Sakai M."/>
            <person name="Ikenaga M."/>
            <person name="Okubo T."/>
            <person name="Ikeda S."/>
        </authorList>
    </citation>
    <scope>NUCLEOTIDE SEQUENCE [LARGE SCALE GENOMIC DNA]</scope>
    <source>
        <strain evidence="1 2">S58</strain>
    </source>
</reference>
<gene>
    <name evidence="1" type="ORF">SsS58_02248</name>
</gene>
<dbReference type="Proteomes" id="UP000067448">
    <property type="component" value="Unassembled WGS sequence"/>
</dbReference>
<evidence type="ECO:0000313" key="1">
    <source>
        <dbReference type="EMBL" id="GAQ61894.1"/>
    </source>
</evidence>
<dbReference type="AlphaFoldDB" id="A0A100JLT4"/>
<name>A0A100JLT4_STRSC</name>
<dbReference type="OrthoDB" id="3356875at2"/>
<dbReference type="RefSeq" id="WP_059079747.1">
    <property type="nucleotide sequence ID" value="NZ_BCMM01000008.1"/>
</dbReference>
<dbReference type="SUPFAM" id="SSF53448">
    <property type="entry name" value="Nucleotide-diphospho-sugar transferases"/>
    <property type="match status" value="1"/>
</dbReference>
<evidence type="ECO:0000313" key="2">
    <source>
        <dbReference type="Proteomes" id="UP000067448"/>
    </source>
</evidence>